<dbReference type="InterPro" id="IPR006076">
    <property type="entry name" value="FAD-dep_OxRdtase"/>
</dbReference>
<dbReference type="Proteomes" id="UP001297600">
    <property type="component" value="Unassembled WGS sequence"/>
</dbReference>
<name>A0ABS9MNF4_9BURK</name>
<accession>A0ABS9MNF4</accession>
<dbReference type="EMBL" id="JAKNCT010000001">
    <property type="protein sequence ID" value="MCG5029902.1"/>
    <property type="molecule type" value="Genomic_DNA"/>
</dbReference>
<comment type="caution">
    <text evidence="3">The sequence shown here is derived from an EMBL/GenBank/DDBJ whole genome shotgun (WGS) entry which is preliminary data.</text>
</comment>
<dbReference type="RefSeq" id="WP_237977558.1">
    <property type="nucleotide sequence ID" value="NZ_JAKNCT010000001.1"/>
</dbReference>
<dbReference type="SUPFAM" id="SSF51905">
    <property type="entry name" value="FAD/NAD(P)-binding domain"/>
    <property type="match status" value="1"/>
</dbReference>
<keyword evidence="4" id="KW-1185">Reference proteome</keyword>
<dbReference type="Gene3D" id="3.50.50.60">
    <property type="entry name" value="FAD/NAD(P)-binding domain"/>
    <property type="match status" value="2"/>
</dbReference>
<gene>
    <name evidence="3" type="ORF">MAF45_00315</name>
</gene>
<dbReference type="Gene3D" id="3.30.9.10">
    <property type="entry name" value="D-Amino Acid Oxidase, subunit A, domain 2"/>
    <property type="match status" value="1"/>
</dbReference>
<keyword evidence="1" id="KW-0560">Oxidoreductase</keyword>
<dbReference type="PANTHER" id="PTHR13847">
    <property type="entry name" value="SARCOSINE DEHYDROGENASE-RELATED"/>
    <property type="match status" value="1"/>
</dbReference>
<reference evidence="3 4" key="1">
    <citation type="submission" date="2022-02" db="EMBL/GenBank/DDBJ databases">
        <title>Mesosutterella porci, a novel member of the family Sutterellaceae from pig feces.</title>
        <authorList>
            <person name="Wylensek D."/>
            <person name="Clavel T."/>
        </authorList>
    </citation>
    <scope>NUCLEOTIDE SEQUENCE [LARGE SCALE GENOMIC DNA]</scope>
    <source>
        <strain evidence="4">oilRF-744-wt-GAM-9</strain>
    </source>
</reference>
<dbReference type="Pfam" id="PF01266">
    <property type="entry name" value="DAO"/>
    <property type="match status" value="1"/>
</dbReference>
<proteinExistence type="predicted"/>
<evidence type="ECO:0000259" key="2">
    <source>
        <dbReference type="Pfam" id="PF01266"/>
    </source>
</evidence>
<protein>
    <submittedName>
        <fullName evidence="3">FAD-binding oxidoreductase</fullName>
    </submittedName>
</protein>
<dbReference type="PANTHER" id="PTHR13847:SF287">
    <property type="entry name" value="FAD-DEPENDENT OXIDOREDUCTASE DOMAIN-CONTAINING PROTEIN 1"/>
    <property type="match status" value="1"/>
</dbReference>
<dbReference type="InterPro" id="IPR036188">
    <property type="entry name" value="FAD/NAD-bd_sf"/>
</dbReference>
<evidence type="ECO:0000313" key="4">
    <source>
        <dbReference type="Proteomes" id="UP001297600"/>
    </source>
</evidence>
<sequence length="407" mass="42951">MHAAVVGAGISGIAASAVLVSKGWSVTLLEQEKGPNQRLSFAPGLLQGRAVALLRSLAPEPGVPFEASFSSRLQNRRFLKNLRYFANKANKNNSITESFFKFSCNILKSMLDRFGVEDERIDGLWVLLGEAEERRLSEPPEGVDVLSRLEALEREPALSEEVPFSAALFMPDAGSSNGTFLSRQLLEQLLAAEGGRFSFRPGSRVAEILQKSGRVAGVRLEKGGELPCDALVLANARGAAELLKPLGLELPAAGLTGVTFTAEVQNAECLPASSIALPSSPFVLCRTDSRIRACGRFFLGAQTEKEKKAECNRLYDSVLGSLLNIRLVPESIRFWSGEVDALPDGLPAAGTTRALEGLALSVAHADGGLSGAWGAAAICGAALSGGSAGSPAAEALQKACSPDRFAN</sequence>
<organism evidence="3 4">
    <name type="scientific">Mesosutterella porci</name>
    <dbReference type="NCBI Taxonomy" id="2915351"/>
    <lineage>
        <taxon>Bacteria</taxon>
        <taxon>Pseudomonadati</taxon>
        <taxon>Pseudomonadota</taxon>
        <taxon>Betaproteobacteria</taxon>
        <taxon>Burkholderiales</taxon>
        <taxon>Sutterellaceae</taxon>
        <taxon>Mesosutterella</taxon>
    </lineage>
</organism>
<evidence type="ECO:0000256" key="1">
    <source>
        <dbReference type="ARBA" id="ARBA00023002"/>
    </source>
</evidence>
<feature type="domain" description="FAD dependent oxidoreductase" evidence="2">
    <location>
        <begin position="3"/>
        <end position="378"/>
    </location>
</feature>
<evidence type="ECO:0000313" key="3">
    <source>
        <dbReference type="EMBL" id="MCG5029902.1"/>
    </source>
</evidence>